<proteinExistence type="inferred from homology"/>
<evidence type="ECO:0000313" key="5">
    <source>
        <dbReference type="EMBL" id="HER96508.1"/>
    </source>
</evidence>
<keyword evidence="2" id="KW-0813">Transport</keyword>
<dbReference type="InterPro" id="IPR058649">
    <property type="entry name" value="CzcB_C"/>
</dbReference>
<dbReference type="Gene3D" id="2.40.420.20">
    <property type="match status" value="1"/>
</dbReference>
<dbReference type="GO" id="GO:0022857">
    <property type="term" value="F:transmembrane transporter activity"/>
    <property type="evidence" value="ECO:0007669"/>
    <property type="project" value="InterPro"/>
</dbReference>
<evidence type="ECO:0000256" key="2">
    <source>
        <dbReference type="ARBA" id="ARBA00022448"/>
    </source>
</evidence>
<dbReference type="NCBIfam" id="TIGR01730">
    <property type="entry name" value="RND_mfp"/>
    <property type="match status" value="1"/>
</dbReference>
<dbReference type="SUPFAM" id="SSF111369">
    <property type="entry name" value="HlyD-like secretion proteins"/>
    <property type="match status" value="1"/>
</dbReference>
<dbReference type="GO" id="GO:0015679">
    <property type="term" value="P:plasma membrane copper ion transport"/>
    <property type="evidence" value="ECO:0007669"/>
    <property type="project" value="TreeGrafter"/>
</dbReference>
<evidence type="ECO:0000259" key="4">
    <source>
        <dbReference type="Pfam" id="PF25975"/>
    </source>
</evidence>
<accession>A0A7V2B1F2</accession>
<dbReference type="AlphaFoldDB" id="A0A7V2B1F2"/>
<dbReference type="GO" id="GO:0060003">
    <property type="term" value="P:copper ion export"/>
    <property type="evidence" value="ECO:0007669"/>
    <property type="project" value="TreeGrafter"/>
</dbReference>
<comment type="similarity">
    <text evidence="1">Belongs to the membrane fusion protein (MFP) (TC 8.A.1) family.</text>
</comment>
<dbReference type="Gene3D" id="2.40.50.100">
    <property type="match status" value="1"/>
</dbReference>
<dbReference type="PANTHER" id="PTHR30097:SF4">
    <property type="entry name" value="SLR6042 PROTEIN"/>
    <property type="match status" value="1"/>
</dbReference>
<reference evidence="5" key="1">
    <citation type="journal article" date="2020" name="mSystems">
        <title>Genome- and Community-Level Interaction Insights into Carbon Utilization and Element Cycling Functions of Hydrothermarchaeota in Hydrothermal Sediment.</title>
        <authorList>
            <person name="Zhou Z."/>
            <person name="Liu Y."/>
            <person name="Xu W."/>
            <person name="Pan J."/>
            <person name="Luo Z.H."/>
            <person name="Li M."/>
        </authorList>
    </citation>
    <scope>NUCLEOTIDE SEQUENCE [LARGE SCALE GENOMIC DNA]</scope>
    <source>
        <strain evidence="5">SpSt-143</strain>
    </source>
</reference>
<dbReference type="InterPro" id="IPR058647">
    <property type="entry name" value="BSH_CzcB-like"/>
</dbReference>
<dbReference type="GO" id="GO:0030313">
    <property type="term" value="C:cell envelope"/>
    <property type="evidence" value="ECO:0007669"/>
    <property type="project" value="TreeGrafter"/>
</dbReference>
<dbReference type="InterPro" id="IPR006143">
    <property type="entry name" value="RND_pump_MFP"/>
</dbReference>
<name>A0A7V2B1F2_RHOMR</name>
<sequence length="389" mass="43364">MRWWILLVSLAACQQAPVEQLLPKATEAPASVRPVADSAAPRVLRLTAEQQRQLQVRVAPVVYQRAYYEVVIPGEVYAAPGLMAQVASPIDGRVARLQVREGEAVRRGQVLLELESLSFAELVSDFLEAQAEEAYLERQLARLKQLVAQALSPQSALDRTEADFVRAQAQRMAAEVRLRALGITPEEAQQWGRQERPLLPIRALIDGYVDQRQVELGQAVSAHQELMRILNPTRVHIRGFLAPEDAVGLEPGDSVRLVLQMPDSLVLQAQVHTINPALDPESRAVVVNIISDTRQGWPKPGQSVRLRLQLQTPQPVYVVPLQALAYDGQQAIVFVQHTPDTYEVRPVTVWRIDERQVLLLAGVRQGEAVVVEPVFSLKALLRYAEFAEE</sequence>
<dbReference type="InterPro" id="IPR051909">
    <property type="entry name" value="MFP_Cation_Efflux"/>
</dbReference>
<dbReference type="EMBL" id="DSGB01000006">
    <property type="protein sequence ID" value="HER96508.1"/>
    <property type="molecule type" value="Genomic_DNA"/>
</dbReference>
<dbReference type="Pfam" id="PF25975">
    <property type="entry name" value="CzcB_C"/>
    <property type="match status" value="1"/>
</dbReference>
<organism evidence="5">
    <name type="scientific">Rhodothermus marinus</name>
    <name type="common">Rhodothermus obamensis</name>
    <dbReference type="NCBI Taxonomy" id="29549"/>
    <lineage>
        <taxon>Bacteria</taxon>
        <taxon>Pseudomonadati</taxon>
        <taxon>Rhodothermota</taxon>
        <taxon>Rhodothermia</taxon>
        <taxon>Rhodothermales</taxon>
        <taxon>Rhodothermaceae</taxon>
        <taxon>Rhodothermus</taxon>
    </lineage>
</organism>
<dbReference type="PANTHER" id="PTHR30097">
    <property type="entry name" value="CATION EFFLUX SYSTEM PROTEIN CUSB"/>
    <property type="match status" value="1"/>
</dbReference>
<dbReference type="GO" id="GO:0016020">
    <property type="term" value="C:membrane"/>
    <property type="evidence" value="ECO:0007669"/>
    <property type="project" value="InterPro"/>
</dbReference>
<evidence type="ECO:0000259" key="3">
    <source>
        <dbReference type="Pfam" id="PF25973"/>
    </source>
</evidence>
<dbReference type="Pfam" id="PF25973">
    <property type="entry name" value="BSH_CzcB"/>
    <property type="match status" value="1"/>
</dbReference>
<comment type="caution">
    <text evidence="5">The sequence shown here is derived from an EMBL/GenBank/DDBJ whole genome shotgun (WGS) entry which is preliminary data.</text>
</comment>
<protein>
    <submittedName>
        <fullName evidence="5">Efflux RND transporter periplasmic adaptor subunit</fullName>
    </submittedName>
</protein>
<evidence type="ECO:0000256" key="1">
    <source>
        <dbReference type="ARBA" id="ARBA00009477"/>
    </source>
</evidence>
<gene>
    <name evidence="5" type="ORF">ENO59_08340</name>
</gene>
<dbReference type="Gene3D" id="2.40.30.170">
    <property type="match status" value="1"/>
</dbReference>
<feature type="domain" description="CzcB-like C-terminal circularly permuted SH3-like" evidence="4">
    <location>
        <begin position="319"/>
        <end position="378"/>
    </location>
</feature>
<feature type="domain" description="CzcB-like barrel-sandwich hybrid" evidence="3">
    <location>
        <begin position="83"/>
        <end position="229"/>
    </location>
</feature>